<keyword evidence="3 4" id="KW-0658">Purine biosynthesis</keyword>
<dbReference type="EMBL" id="VWSJ01000001">
    <property type="protein sequence ID" value="MSN95758.1"/>
    <property type="molecule type" value="Genomic_DNA"/>
</dbReference>
<dbReference type="CDD" id="cd08645">
    <property type="entry name" value="FMT_core_GART"/>
    <property type="match status" value="1"/>
</dbReference>
<evidence type="ECO:0000256" key="1">
    <source>
        <dbReference type="ARBA" id="ARBA00005054"/>
    </source>
</evidence>
<dbReference type="PANTHER" id="PTHR43369:SF2">
    <property type="entry name" value="PHOSPHORIBOSYLGLYCINAMIDE FORMYLTRANSFERASE"/>
    <property type="match status" value="1"/>
</dbReference>
<dbReference type="Pfam" id="PF00551">
    <property type="entry name" value="Formyl_trans_N"/>
    <property type="match status" value="1"/>
</dbReference>
<dbReference type="AlphaFoldDB" id="A0A6L5WFE4"/>
<comment type="catalytic activity">
    <reaction evidence="4">
        <text>N(1)-(5-phospho-beta-D-ribosyl)glycinamide + (6R)-10-formyltetrahydrofolate = N(2)-formyl-N(1)-(5-phospho-beta-D-ribosyl)glycinamide + (6S)-5,6,7,8-tetrahydrofolate + H(+)</text>
        <dbReference type="Rhea" id="RHEA:15053"/>
        <dbReference type="ChEBI" id="CHEBI:15378"/>
        <dbReference type="ChEBI" id="CHEBI:57453"/>
        <dbReference type="ChEBI" id="CHEBI:143788"/>
        <dbReference type="ChEBI" id="CHEBI:147286"/>
        <dbReference type="ChEBI" id="CHEBI:195366"/>
        <dbReference type="EC" id="2.1.2.2"/>
    </reaction>
</comment>
<dbReference type="GO" id="GO:0004644">
    <property type="term" value="F:phosphoribosylglycinamide formyltransferase activity"/>
    <property type="evidence" value="ECO:0007669"/>
    <property type="project" value="UniProtKB-UniRule"/>
</dbReference>
<dbReference type="InterPro" id="IPR004607">
    <property type="entry name" value="GART"/>
</dbReference>
<evidence type="ECO:0000259" key="5">
    <source>
        <dbReference type="Pfam" id="PF00551"/>
    </source>
</evidence>
<dbReference type="EC" id="2.1.2.2" evidence="4"/>
<comment type="similarity">
    <text evidence="4">Belongs to the GART family.</text>
</comment>
<dbReference type="GO" id="GO:0006189">
    <property type="term" value="P:'de novo' IMP biosynthetic process"/>
    <property type="evidence" value="ECO:0007669"/>
    <property type="project" value="UniProtKB-UniRule"/>
</dbReference>
<protein>
    <recommendedName>
        <fullName evidence="4">Phosphoribosylglycinamide formyltransferase</fullName>
        <ecNumber evidence="4">2.1.2.2</ecNumber>
    </recommendedName>
    <alternativeName>
        <fullName evidence="4">5'-phosphoribosylglycinamide transformylase</fullName>
    </alternativeName>
    <alternativeName>
        <fullName evidence="4">GAR transformylase</fullName>
        <shortName evidence="4">GART</shortName>
    </alternativeName>
</protein>
<sequence length="201" mass="22936">MFVKKIAILFSSNGSNLEALLKKVHNKIFNGVKIECVLLICNKKDAFGIQRAKKFGLETKIIEHTKFNSREEFDAQLVKEIKAKDVDLVVLAGFMRILTNTFTSQIKAINLHPSILPLFKGSNAIKDSFFSDMQVGGVSVHYVSDELDGGKIIKQRTFERNKNMTLQDWEDEIHKIEHEILPLCVIEILTIDKIYIKDENV</sequence>
<dbReference type="InterPro" id="IPR036477">
    <property type="entry name" value="Formyl_transf_N_sf"/>
</dbReference>
<dbReference type="InterPro" id="IPR002376">
    <property type="entry name" value="Formyl_transf_N"/>
</dbReference>
<feature type="binding site" evidence="4">
    <location>
        <position position="110"/>
    </location>
    <ligand>
        <name>(6R)-10-formyltetrahydrofolate</name>
        <dbReference type="ChEBI" id="CHEBI:195366"/>
    </ligand>
</feature>
<name>A0A6L5WFE4_9BACT</name>
<organism evidence="6 7">
    <name type="scientific">Campylobacter portucalensis</name>
    <dbReference type="NCBI Taxonomy" id="2608384"/>
    <lineage>
        <taxon>Bacteria</taxon>
        <taxon>Pseudomonadati</taxon>
        <taxon>Campylobacterota</taxon>
        <taxon>Epsilonproteobacteria</taxon>
        <taxon>Campylobacterales</taxon>
        <taxon>Campylobacteraceae</taxon>
        <taxon>Campylobacter</taxon>
    </lineage>
</organism>
<dbReference type="SUPFAM" id="SSF53328">
    <property type="entry name" value="Formyltransferase"/>
    <property type="match status" value="1"/>
</dbReference>
<comment type="function">
    <text evidence="4">Catalyzes the transfer of a formyl group from 10-formyltetrahydrofolate to 5-phospho-ribosyl-glycinamide (GAR), producing 5-phospho-ribosyl-N-formylglycinamide (FGAR) and tetrahydrofolate.</text>
</comment>
<dbReference type="HAMAP" id="MF_01930">
    <property type="entry name" value="PurN"/>
    <property type="match status" value="1"/>
</dbReference>
<evidence type="ECO:0000313" key="6">
    <source>
        <dbReference type="EMBL" id="MSN95758.1"/>
    </source>
</evidence>
<gene>
    <name evidence="4 6" type="primary">purN</name>
    <name evidence="6" type="ORF">F1B92_00865</name>
</gene>
<dbReference type="RefSeq" id="WP_154570029.1">
    <property type="nucleotide sequence ID" value="NZ_VWSJ01000001.1"/>
</dbReference>
<dbReference type="PANTHER" id="PTHR43369">
    <property type="entry name" value="PHOSPHORIBOSYLGLYCINAMIDE FORMYLTRANSFERASE"/>
    <property type="match status" value="1"/>
</dbReference>
<feature type="binding site" evidence="4">
    <location>
        <begin position="95"/>
        <end position="98"/>
    </location>
    <ligand>
        <name>(6R)-10-formyltetrahydrofolate</name>
        <dbReference type="ChEBI" id="CHEBI:195366"/>
    </ligand>
</feature>
<feature type="site" description="Raises pKa of active site His" evidence="4">
    <location>
        <position position="148"/>
    </location>
</feature>
<reference evidence="6 7" key="1">
    <citation type="submission" date="2019-09" db="EMBL/GenBank/DDBJ databases">
        <authorList>
            <person name="Silva M."/>
            <person name="Pereira G."/>
            <person name="Lopes-Da-Costa L."/>
            <person name="Silva E."/>
        </authorList>
    </citation>
    <scope>NUCLEOTIDE SEQUENCE [LARGE SCALE GENOMIC DNA]</scope>
    <source>
        <strain evidence="6 7">FMV-PI01</strain>
    </source>
</reference>
<comment type="caution">
    <text evidence="6">The sequence shown here is derived from an EMBL/GenBank/DDBJ whole genome shotgun (WGS) entry which is preliminary data.</text>
</comment>
<feature type="domain" description="Formyl transferase N-terminal" evidence="5">
    <location>
        <begin position="4"/>
        <end position="183"/>
    </location>
</feature>
<reference evidence="6 7" key="2">
    <citation type="submission" date="2020-03" db="EMBL/GenBank/DDBJ databases">
        <title>Campylobacter portucalensis sp. nov., a new species of Campylobacter isolated from the reproductive tract of bulls.</title>
        <authorList>
            <person name="Silva M.F."/>
            <person name="Pereira G."/>
            <person name="Carneiro C."/>
            <person name="Hemphill A."/>
            <person name="Mateus L."/>
            <person name="Lopes-Da-Costa L."/>
            <person name="Silva E."/>
        </authorList>
    </citation>
    <scope>NUCLEOTIDE SEQUENCE [LARGE SCALE GENOMIC DNA]</scope>
    <source>
        <strain evidence="6 7">FMV-PI01</strain>
    </source>
</reference>
<dbReference type="Gene3D" id="3.40.50.170">
    <property type="entry name" value="Formyl transferase, N-terminal domain"/>
    <property type="match status" value="1"/>
</dbReference>
<accession>A0A6L5WFE4</accession>
<comment type="pathway">
    <text evidence="1 4">Purine metabolism; IMP biosynthesis via de novo pathway; N(2)-formyl-N(1)-(5-phospho-D-ribosyl)glycinamide from N(1)-(5-phospho-D-ribosyl)glycinamide (10-formyl THF route): step 1/1.</text>
</comment>
<evidence type="ECO:0000313" key="7">
    <source>
        <dbReference type="Proteomes" id="UP000476338"/>
    </source>
</evidence>
<evidence type="ECO:0000256" key="3">
    <source>
        <dbReference type="ARBA" id="ARBA00022755"/>
    </source>
</evidence>
<dbReference type="Proteomes" id="UP000476338">
    <property type="component" value="Unassembled WGS sequence"/>
</dbReference>
<proteinExistence type="inferred from homology"/>
<evidence type="ECO:0000256" key="4">
    <source>
        <dbReference type="HAMAP-Rule" id="MF_01930"/>
    </source>
</evidence>
<feature type="active site" description="Proton donor" evidence="4">
    <location>
        <position position="112"/>
    </location>
</feature>
<feature type="binding site" evidence="4">
    <location>
        <begin position="14"/>
        <end position="16"/>
    </location>
    <ligand>
        <name>N(1)-(5-phospho-beta-D-ribosyl)glycinamide</name>
        <dbReference type="ChEBI" id="CHEBI:143788"/>
    </ligand>
</feature>
<evidence type="ECO:0000256" key="2">
    <source>
        <dbReference type="ARBA" id="ARBA00022679"/>
    </source>
</evidence>
<feature type="binding site" evidence="4">
    <location>
        <position position="70"/>
    </location>
    <ligand>
        <name>(6R)-10-formyltetrahydrofolate</name>
        <dbReference type="ChEBI" id="CHEBI:195366"/>
    </ligand>
</feature>
<keyword evidence="2 4" id="KW-0808">Transferase</keyword>
<dbReference type="UniPathway" id="UPA00074">
    <property type="reaction ID" value="UER00126"/>
</dbReference>
<dbReference type="GO" id="GO:0005829">
    <property type="term" value="C:cytosol"/>
    <property type="evidence" value="ECO:0007669"/>
    <property type="project" value="TreeGrafter"/>
</dbReference>
<dbReference type="NCBIfam" id="TIGR00639">
    <property type="entry name" value="PurN"/>
    <property type="match status" value="1"/>
</dbReference>
<keyword evidence="7" id="KW-1185">Reference proteome</keyword>